<feature type="domain" description="Signal transduction histidine kinase internal region" evidence="3">
    <location>
        <begin position="267"/>
        <end position="345"/>
    </location>
</feature>
<reference evidence="4 5" key="1">
    <citation type="submission" date="2018-06" db="EMBL/GenBank/DDBJ databases">
        <title>Spirosoma sp. HMF3257 Genome sequencing and assembly.</title>
        <authorList>
            <person name="Kang H."/>
            <person name="Cha I."/>
            <person name="Kim H."/>
            <person name="Kang J."/>
            <person name="Joh K."/>
        </authorList>
    </citation>
    <scope>NUCLEOTIDE SEQUENCE [LARGE SCALE GENOMIC DNA]</scope>
    <source>
        <strain evidence="4 5">HMF3257</strain>
    </source>
</reference>
<proteinExistence type="predicted"/>
<protein>
    <submittedName>
        <fullName evidence="4">Histidine kinase internal region</fullName>
    </submittedName>
</protein>
<dbReference type="GO" id="GO:0016020">
    <property type="term" value="C:membrane"/>
    <property type="evidence" value="ECO:0007669"/>
    <property type="project" value="InterPro"/>
</dbReference>
<dbReference type="GO" id="GO:0000155">
    <property type="term" value="F:phosphorelay sensor kinase activity"/>
    <property type="evidence" value="ECO:0007669"/>
    <property type="project" value="InterPro"/>
</dbReference>
<sequence>MLTYLNIAYITLAVFFLSIEKIETGNFVPHVSLAYVYLFVGAANFFSALYNYWILSGKTKITLAGQQVDLDPESKFDIAARWVSIISIMFLAFLNMIGFENPSNDSILVDFAFGHSLIVLAAILLGRKAAFVWFLIVLGTLLLKSYSIGFTYQYNYLTRAESARYEKALEQNENWAIRRKTTLQQEGLNPPKVVRYLNEWIVFILIAFFTAYFFTGISLDMIKIIPSVTQRLANAIDTVKEQELEREREKNLQEEQKMRLEQETLHAELNFLKSQLNPHFLYNTLYYLYVRSREYSDDLADSLLKVSDIMRYSLREDSKFVLVQEEITYLKDFIALHQMRNKNKLQIVFNVQGPTDQKFIIPFILISLVENAFKHGRMTNRDFPVIINLTCYEDRIDFYMRNQKGHKPTVDSTHVGLANIQRRLDLTYPSSYTFKIEQDQDSFSCWLSILA</sequence>
<evidence type="ECO:0000256" key="2">
    <source>
        <dbReference type="SAM" id="Phobius"/>
    </source>
</evidence>
<dbReference type="InterPro" id="IPR050640">
    <property type="entry name" value="Bact_2-comp_sensor_kinase"/>
</dbReference>
<feature type="transmembrane region" description="Helical" evidence="2">
    <location>
        <begin position="200"/>
        <end position="222"/>
    </location>
</feature>
<keyword evidence="1" id="KW-0175">Coiled coil</keyword>
<feature type="transmembrane region" description="Helical" evidence="2">
    <location>
        <begin position="132"/>
        <end position="152"/>
    </location>
</feature>
<feature type="transmembrane region" description="Helical" evidence="2">
    <location>
        <begin position="76"/>
        <end position="94"/>
    </location>
</feature>
<evidence type="ECO:0000256" key="1">
    <source>
        <dbReference type="SAM" id="Coils"/>
    </source>
</evidence>
<gene>
    <name evidence="4" type="ORF">HMF3257_37760</name>
</gene>
<dbReference type="SUPFAM" id="SSF55874">
    <property type="entry name" value="ATPase domain of HSP90 chaperone/DNA topoisomerase II/histidine kinase"/>
    <property type="match status" value="1"/>
</dbReference>
<feature type="transmembrane region" description="Helical" evidence="2">
    <location>
        <begin position="34"/>
        <end position="55"/>
    </location>
</feature>
<evidence type="ECO:0000259" key="3">
    <source>
        <dbReference type="Pfam" id="PF06580"/>
    </source>
</evidence>
<keyword evidence="2" id="KW-0472">Membrane</keyword>
<keyword evidence="4" id="KW-0418">Kinase</keyword>
<evidence type="ECO:0000313" key="5">
    <source>
        <dbReference type="Proteomes" id="UP000249016"/>
    </source>
</evidence>
<keyword evidence="2" id="KW-0812">Transmembrane</keyword>
<keyword evidence="4" id="KW-0808">Transferase</keyword>
<dbReference type="Pfam" id="PF06580">
    <property type="entry name" value="His_kinase"/>
    <property type="match status" value="1"/>
</dbReference>
<dbReference type="PANTHER" id="PTHR34220">
    <property type="entry name" value="SENSOR HISTIDINE KINASE YPDA"/>
    <property type="match status" value="1"/>
</dbReference>
<dbReference type="EMBL" id="QLII01000002">
    <property type="protein sequence ID" value="RAI73139.1"/>
    <property type="molecule type" value="Genomic_DNA"/>
</dbReference>
<organism evidence="4 5">
    <name type="scientific">Spirosoma telluris</name>
    <dbReference type="NCBI Taxonomy" id="2183553"/>
    <lineage>
        <taxon>Bacteria</taxon>
        <taxon>Pseudomonadati</taxon>
        <taxon>Bacteroidota</taxon>
        <taxon>Cytophagia</taxon>
        <taxon>Cytophagales</taxon>
        <taxon>Cytophagaceae</taxon>
        <taxon>Spirosoma</taxon>
    </lineage>
</organism>
<dbReference type="PANTHER" id="PTHR34220:SF7">
    <property type="entry name" value="SENSOR HISTIDINE KINASE YPDA"/>
    <property type="match status" value="1"/>
</dbReference>
<dbReference type="InterPro" id="IPR010559">
    <property type="entry name" value="Sig_transdc_His_kin_internal"/>
</dbReference>
<dbReference type="AlphaFoldDB" id="A0A327NFV4"/>
<keyword evidence="5" id="KW-1185">Reference proteome</keyword>
<accession>A0A327NFV4</accession>
<dbReference type="InterPro" id="IPR036890">
    <property type="entry name" value="HATPase_C_sf"/>
</dbReference>
<dbReference type="Proteomes" id="UP000249016">
    <property type="component" value="Unassembled WGS sequence"/>
</dbReference>
<comment type="caution">
    <text evidence="4">The sequence shown here is derived from an EMBL/GenBank/DDBJ whole genome shotgun (WGS) entry which is preliminary data.</text>
</comment>
<feature type="coiled-coil region" evidence="1">
    <location>
        <begin position="232"/>
        <end position="264"/>
    </location>
</feature>
<name>A0A327NFV4_9BACT</name>
<keyword evidence="2" id="KW-1133">Transmembrane helix</keyword>
<feature type="transmembrane region" description="Helical" evidence="2">
    <location>
        <begin position="106"/>
        <end position="125"/>
    </location>
</feature>
<evidence type="ECO:0000313" key="4">
    <source>
        <dbReference type="EMBL" id="RAI73139.1"/>
    </source>
</evidence>